<keyword evidence="2" id="KW-1185">Reference proteome</keyword>
<reference evidence="1" key="1">
    <citation type="submission" date="2021-02" db="EMBL/GenBank/DDBJ databases">
        <authorList>
            <person name="Nowell W R."/>
        </authorList>
    </citation>
    <scope>NUCLEOTIDE SEQUENCE</scope>
</reference>
<dbReference type="Proteomes" id="UP000663866">
    <property type="component" value="Unassembled WGS sequence"/>
</dbReference>
<dbReference type="AlphaFoldDB" id="A0A821LMT6"/>
<evidence type="ECO:0000313" key="1">
    <source>
        <dbReference type="EMBL" id="CAF4752932.1"/>
    </source>
</evidence>
<protein>
    <submittedName>
        <fullName evidence="1">Uncharacterized protein</fullName>
    </submittedName>
</protein>
<proteinExistence type="predicted"/>
<evidence type="ECO:0000313" key="2">
    <source>
        <dbReference type="Proteomes" id="UP000663866"/>
    </source>
</evidence>
<name>A0A821LMT6_9BILA</name>
<feature type="non-terminal residue" evidence="1">
    <location>
        <position position="51"/>
    </location>
</feature>
<comment type="caution">
    <text evidence="1">The sequence shown here is derived from an EMBL/GenBank/DDBJ whole genome shotgun (WGS) entry which is preliminary data.</text>
</comment>
<accession>A0A821LMT6</accession>
<organism evidence="1 2">
    <name type="scientific">Rotaria magnacalcarata</name>
    <dbReference type="NCBI Taxonomy" id="392030"/>
    <lineage>
        <taxon>Eukaryota</taxon>
        <taxon>Metazoa</taxon>
        <taxon>Spiralia</taxon>
        <taxon>Gnathifera</taxon>
        <taxon>Rotifera</taxon>
        <taxon>Eurotatoria</taxon>
        <taxon>Bdelloidea</taxon>
        <taxon>Philodinida</taxon>
        <taxon>Philodinidae</taxon>
        <taxon>Rotaria</taxon>
    </lineage>
</organism>
<dbReference type="EMBL" id="CAJOBG010114374">
    <property type="protein sequence ID" value="CAF4752932.1"/>
    <property type="molecule type" value="Genomic_DNA"/>
</dbReference>
<sequence length="51" mass="5701">MEIDSSNVNDDSIIIHAPTLDPDLILPPQIINNLKVRTGELWSLQDAVVYI</sequence>
<gene>
    <name evidence="1" type="ORF">OVN521_LOCUS50216</name>
</gene>